<keyword evidence="6 12" id="KW-0067">ATP-binding</keyword>
<organism evidence="12 13">
    <name type="scientific">Domibacillus enclensis</name>
    <dbReference type="NCBI Taxonomy" id="1017273"/>
    <lineage>
        <taxon>Bacteria</taxon>
        <taxon>Bacillati</taxon>
        <taxon>Bacillota</taxon>
        <taxon>Bacilli</taxon>
        <taxon>Bacillales</taxon>
        <taxon>Bacillaceae</taxon>
        <taxon>Domibacillus</taxon>
    </lineage>
</organism>
<evidence type="ECO:0000256" key="4">
    <source>
        <dbReference type="ARBA" id="ARBA00022692"/>
    </source>
</evidence>
<dbReference type="SMART" id="SM00382">
    <property type="entry name" value="AAA"/>
    <property type="match status" value="1"/>
</dbReference>
<dbReference type="Gene3D" id="3.40.50.300">
    <property type="entry name" value="P-loop containing nucleotide triphosphate hydrolases"/>
    <property type="match status" value="1"/>
</dbReference>
<dbReference type="InterPro" id="IPR036640">
    <property type="entry name" value="ABC1_TM_sf"/>
</dbReference>
<evidence type="ECO:0000313" key="12">
    <source>
        <dbReference type="EMBL" id="SIQ87807.1"/>
    </source>
</evidence>
<dbReference type="Pfam" id="PF00664">
    <property type="entry name" value="ABC_membrane"/>
    <property type="match status" value="1"/>
</dbReference>
<gene>
    <name evidence="12" type="ORF">SAMN05443094_104128</name>
</gene>
<dbReference type="GO" id="GO:0005524">
    <property type="term" value="F:ATP binding"/>
    <property type="evidence" value="ECO:0007669"/>
    <property type="project" value="UniProtKB-KW"/>
</dbReference>
<keyword evidence="8 9" id="KW-0472">Membrane</keyword>
<evidence type="ECO:0000256" key="9">
    <source>
        <dbReference type="SAM" id="Phobius"/>
    </source>
</evidence>
<keyword evidence="2" id="KW-0813">Transport</keyword>
<dbReference type="AlphaFoldDB" id="A0A1N6WCE0"/>
<evidence type="ECO:0000313" key="13">
    <source>
        <dbReference type="Proteomes" id="UP000186385"/>
    </source>
</evidence>
<dbReference type="PROSITE" id="PS50929">
    <property type="entry name" value="ABC_TM1F"/>
    <property type="match status" value="1"/>
</dbReference>
<evidence type="ECO:0000259" key="10">
    <source>
        <dbReference type="PROSITE" id="PS50893"/>
    </source>
</evidence>
<feature type="transmembrane region" description="Helical" evidence="9">
    <location>
        <begin position="274"/>
        <end position="299"/>
    </location>
</feature>
<dbReference type="EMBL" id="FTLX01000004">
    <property type="protein sequence ID" value="SIQ87807.1"/>
    <property type="molecule type" value="Genomic_DNA"/>
</dbReference>
<feature type="domain" description="ABC transmembrane type-1" evidence="11">
    <location>
        <begin position="23"/>
        <end position="300"/>
    </location>
</feature>
<dbReference type="InterPro" id="IPR003593">
    <property type="entry name" value="AAA+_ATPase"/>
</dbReference>
<evidence type="ECO:0000256" key="2">
    <source>
        <dbReference type="ARBA" id="ARBA00022448"/>
    </source>
</evidence>
<feature type="domain" description="ABC transporter" evidence="10">
    <location>
        <begin position="332"/>
        <end position="565"/>
    </location>
</feature>
<keyword evidence="7 9" id="KW-1133">Transmembrane helix</keyword>
<dbReference type="InterPro" id="IPR039421">
    <property type="entry name" value="Type_1_exporter"/>
</dbReference>
<evidence type="ECO:0000256" key="1">
    <source>
        <dbReference type="ARBA" id="ARBA00004651"/>
    </source>
</evidence>
<dbReference type="GO" id="GO:0005886">
    <property type="term" value="C:plasma membrane"/>
    <property type="evidence" value="ECO:0007669"/>
    <property type="project" value="UniProtKB-SubCell"/>
</dbReference>
<evidence type="ECO:0000259" key="11">
    <source>
        <dbReference type="PROSITE" id="PS50929"/>
    </source>
</evidence>
<evidence type="ECO:0000256" key="8">
    <source>
        <dbReference type="ARBA" id="ARBA00023136"/>
    </source>
</evidence>
<keyword evidence="4 9" id="KW-0812">Transmembrane</keyword>
<dbReference type="CDD" id="cd18548">
    <property type="entry name" value="ABC_6TM_Tm287_like"/>
    <property type="match status" value="1"/>
</dbReference>
<dbReference type="PROSITE" id="PS00211">
    <property type="entry name" value="ABC_TRANSPORTER_1"/>
    <property type="match status" value="1"/>
</dbReference>
<dbReference type="STRING" id="1017273.SAMN05443094_104128"/>
<dbReference type="PANTHER" id="PTHR43394">
    <property type="entry name" value="ATP-DEPENDENT PERMEASE MDL1, MITOCHONDRIAL"/>
    <property type="match status" value="1"/>
</dbReference>
<dbReference type="Pfam" id="PF00005">
    <property type="entry name" value="ABC_tran"/>
    <property type="match status" value="1"/>
</dbReference>
<name>A0A1N6WCE0_9BACI</name>
<keyword evidence="5" id="KW-0547">Nucleotide-binding</keyword>
<feature type="transmembrane region" description="Helical" evidence="9">
    <location>
        <begin position="135"/>
        <end position="153"/>
    </location>
</feature>
<dbReference type="PANTHER" id="PTHR43394:SF1">
    <property type="entry name" value="ATP-BINDING CASSETTE SUB-FAMILY B MEMBER 10, MITOCHONDRIAL"/>
    <property type="match status" value="1"/>
</dbReference>
<accession>A0A1N6WCE0</accession>
<evidence type="ECO:0000256" key="3">
    <source>
        <dbReference type="ARBA" id="ARBA00022475"/>
    </source>
</evidence>
<dbReference type="GO" id="GO:0015421">
    <property type="term" value="F:ABC-type oligopeptide transporter activity"/>
    <property type="evidence" value="ECO:0007669"/>
    <property type="project" value="TreeGrafter"/>
</dbReference>
<evidence type="ECO:0000256" key="6">
    <source>
        <dbReference type="ARBA" id="ARBA00022840"/>
    </source>
</evidence>
<keyword evidence="3" id="KW-1003">Cell membrane</keyword>
<reference evidence="12 13" key="1">
    <citation type="submission" date="2017-01" db="EMBL/GenBank/DDBJ databases">
        <authorList>
            <person name="Mah S.A."/>
            <person name="Swanson W.J."/>
            <person name="Moy G.W."/>
            <person name="Vacquier V.D."/>
        </authorList>
    </citation>
    <scope>NUCLEOTIDE SEQUENCE [LARGE SCALE GENOMIC DNA]</scope>
    <source>
        <strain evidence="12 13">NIO-1016</strain>
    </source>
</reference>
<dbReference type="Gene3D" id="1.20.1560.10">
    <property type="entry name" value="ABC transporter type 1, transmembrane domain"/>
    <property type="match status" value="1"/>
</dbReference>
<dbReference type="SUPFAM" id="SSF90123">
    <property type="entry name" value="ABC transporter transmembrane region"/>
    <property type="match status" value="1"/>
</dbReference>
<evidence type="ECO:0000256" key="7">
    <source>
        <dbReference type="ARBA" id="ARBA00022989"/>
    </source>
</evidence>
<dbReference type="GO" id="GO:0016887">
    <property type="term" value="F:ATP hydrolysis activity"/>
    <property type="evidence" value="ECO:0007669"/>
    <property type="project" value="InterPro"/>
</dbReference>
<sequence length="578" mass="63667">MGMNRVWSLLMPYRVQMALAWGLMLLELAVELALPILMAKMIDDGIVAGSMDAILYWGSIMIGLSLFSFAAGITNSFIAARIGQNYGFDIRRALIEKVQSFSFGQYGHFDTSTLITRMTNDVTQLQNAVFMSLRIMLRAPLMIIFGTAMALFVHVKLSLILVITVPIMTFFMLFMMRKGAGMFRRVQLKLDQVNSVMRENLTGIRLIKAFVRSGHETSRFEKAGKALMNQTISVIRTFESIVPILLLVMNGGLIFILWFGFAEMQNGTATTGEIVAIINYAARIIISLSIFTFITIAFARGKASAVRINEVLAVEPEQLKKVSKTYPPEGEIVFEDVTFTYPGGNVPVLHSLSMSVERGSMAAILGETGSGKTALLSLIPRLYEPNDGRITIGGQDMSEMDIHFLRSQIGFVPQESHLFTGSIIENIRWGKKGATEEEVMEAARKAQIHDTIAGLPDGYNTVIGQKGVTLSGGQKQRISIARALIRKPDILLLDDSTSALDVKTEAALIQAVTAEQCTILIVTQKISTAEQADCIFMMEEGKVAAAGTHEKLARQNRLYQKLMESQGRRSGAYEASGQ</sequence>
<dbReference type="InterPro" id="IPR017871">
    <property type="entry name" value="ABC_transporter-like_CS"/>
</dbReference>
<feature type="transmembrane region" description="Helical" evidence="9">
    <location>
        <begin position="54"/>
        <end position="78"/>
    </location>
</feature>
<proteinExistence type="predicted"/>
<comment type="subcellular location">
    <subcellularLocation>
        <location evidence="1">Cell membrane</location>
        <topology evidence="1">Multi-pass membrane protein</topology>
    </subcellularLocation>
</comment>
<feature type="transmembrane region" description="Helical" evidence="9">
    <location>
        <begin position="21"/>
        <end position="42"/>
    </location>
</feature>
<dbReference type="InterPro" id="IPR003439">
    <property type="entry name" value="ABC_transporter-like_ATP-bd"/>
</dbReference>
<dbReference type="FunFam" id="3.40.50.300:FF:000221">
    <property type="entry name" value="Multidrug ABC transporter ATP-binding protein"/>
    <property type="match status" value="1"/>
</dbReference>
<dbReference type="PROSITE" id="PS50893">
    <property type="entry name" value="ABC_TRANSPORTER_2"/>
    <property type="match status" value="1"/>
</dbReference>
<dbReference type="SUPFAM" id="SSF52540">
    <property type="entry name" value="P-loop containing nucleoside triphosphate hydrolases"/>
    <property type="match status" value="1"/>
</dbReference>
<dbReference type="InterPro" id="IPR027417">
    <property type="entry name" value="P-loop_NTPase"/>
</dbReference>
<feature type="transmembrane region" description="Helical" evidence="9">
    <location>
        <begin position="241"/>
        <end position="262"/>
    </location>
</feature>
<evidence type="ECO:0000256" key="5">
    <source>
        <dbReference type="ARBA" id="ARBA00022741"/>
    </source>
</evidence>
<feature type="transmembrane region" description="Helical" evidence="9">
    <location>
        <begin position="159"/>
        <end position="176"/>
    </location>
</feature>
<dbReference type="InterPro" id="IPR011527">
    <property type="entry name" value="ABC1_TM_dom"/>
</dbReference>
<dbReference type="Proteomes" id="UP000186385">
    <property type="component" value="Unassembled WGS sequence"/>
</dbReference>
<protein>
    <submittedName>
        <fullName evidence="12">ATP-binding cassette, subfamily B</fullName>
    </submittedName>
</protein>